<keyword evidence="2" id="KW-1185">Reference proteome</keyword>
<accession>A0A4Z0MFJ3</accession>
<dbReference type="AlphaFoldDB" id="A0A4Z0MFJ3"/>
<name>A0A4Z0MFJ3_9BACT</name>
<gene>
    <name evidence="1" type="ORF">EU557_20655</name>
</gene>
<protein>
    <submittedName>
        <fullName evidence="1">Uncharacterized protein</fullName>
    </submittedName>
</protein>
<dbReference type="RefSeq" id="WP_135532371.1">
    <property type="nucleotide sequence ID" value="NZ_SRKZ01000006.1"/>
</dbReference>
<sequence>MPRSHILPYSGLSAELQQLLPPDHCCVLVYRMPGTSAEFSVRSNVLGLLRRDKVDFLCLDEGQELRLDWLVAVDGHRLAA</sequence>
<reference evidence="1 2" key="1">
    <citation type="submission" date="2019-04" db="EMBL/GenBank/DDBJ databases">
        <authorList>
            <person name="Feng G."/>
            <person name="Zhang J."/>
            <person name="Zhu H."/>
        </authorList>
    </citation>
    <scope>NUCLEOTIDE SEQUENCE [LARGE SCALE GENOMIC DNA]</scope>
    <source>
        <strain evidence="1 2">JCM 19491</strain>
    </source>
</reference>
<comment type="caution">
    <text evidence="1">The sequence shown here is derived from an EMBL/GenBank/DDBJ whole genome shotgun (WGS) entry which is preliminary data.</text>
</comment>
<dbReference type="OrthoDB" id="885742at2"/>
<dbReference type="Proteomes" id="UP000298284">
    <property type="component" value="Unassembled WGS sequence"/>
</dbReference>
<evidence type="ECO:0000313" key="2">
    <source>
        <dbReference type="Proteomes" id="UP000298284"/>
    </source>
</evidence>
<organism evidence="1 2">
    <name type="scientific">Hymenobacter wooponensis</name>
    <dbReference type="NCBI Taxonomy" id="1525360"/>
    <lineage>
        <taxon>Bacteria</taxon>
        <taxon>Pseudomonadati</taxon>
        <taxon>Bacteroidota</taxon>
        <taxon>Cytophagia</taxon>
        <taxon>Cytophagales</taxon>
        <taxon>Hymenobacteraceae</taxon>
        <taxon>Hymenobacter</taxon>
    </lineage>
</organism>
<evidence type="ECO:0000313" key="1">
    <source>
        <dbReference type="EMBL" id="TGD78513.1"/>
    </source>
</evidence>
<dbReference type="EMBL" id="SRKZ01000006">
    <property type="protein sequence ID" value="TGD78513.1"/>
    <property type="molecule type" value="Genomic_DNA"/>
</dbReference>
<proteinExistence type="predicted"/>